<organism evidence="6 7">
    <name type="scientific">Plectus sambesii</name>
    <dbReference type="NCBI Taxonomy" id="2011161"/>
    <lineage>
        <taxon>Eukaryota</taxon>
        <taxon>Metazoa</taxon>
        <taxon>Ecdysozoa</taxon>
        <taxon>Nematoda</taxon>
        <taxon>Chromadorea</taxon>
        <taxon>Plectida</taxon>
        <taxon>Plectina</taxon>
        <taxon>Plectoidea</taxon>
        <taxon>Plectidae</taxon>
        <taxon>Plectus</taxon>
    </lineage>
</organism>
<evidence type="ECO:0000256" key="3">
    <source>
        <dbReference type="ARBA" id="ARBA00023315"/>
    </source>
</evidence>
<dbReference type="Pfam" id="PF16076">
    <property type="entry name" value="Acyltransf_C"/>
    <property type="match status" value="1"/>
</dbReference>
<dbReference type="InterPro" id="IPR032098">
    <property type="entry name" value="Acyltransf_C"/>
</dbReference>
<evidence type="ECO:0000256" key="1">
    <source>
        <dbReference type="ARBA" id="ARBA00008655"/>
    </source>
</evidence>
<comment type="similarity">
    <text evidence="1">Belongs to the 1-acyl-sn-glycerol-3-phosphate acyltransferase family.</text>
</comment>
<keyword evidence="6" id="KW-1185">Reference proteome</keyword>
<feature type="transmembrane region" description="Helical" evidence="4">
    <location>
        <begin position="92"/>
        <end position="113"/>
    </location>
</feature>
<keyword evidence="4" id="KW-1133">Transmembrane helix</keyword>
<feature type="domain" description="Acyltransferase C-terminal" evidence="5">
    <location>
        <begin position="19"/>
        <end position="78"/>
    </location>
</feature>
<keyword evidence="4" id="KW-0472">Membrane</keyword>
<dbReference type="PANTHER" id="PTHR10983">
    <property type="entry name" value="1-ACYLGLYCEROL-3-PHOSPHATE ACYLTRANSFERASE-RELATED"/>
    <property type="match status" value="1"/>
</dbReference>
<dbReference type="WBParaSite" id="PSAMB.scaffold18930size866.g37735.t1">
    <property type="protein sequence ID" value="PSAMB.scaffold18930size866.g37735.t1"/>
    <property type="gene ID" value="PSAMB.scaffold18930size866.g37735"/>
</dbReference>
<accession>A0A914VH91</accession>
<name>A0A914VH91_9BILA</name>
<keyword evidence="3" id="KW-0012">Acyltransferase</keyword>
<reference evidence="7" key="1">
    <citation type="submission" date="2022-11" db="UniProtKB">
        <authorList>
            <consortium name="WormBaseParasite"/>
        </authorList>
    </citation>
    <scope>IDENTIFICATION</scope>
</reference>
<dbReference type="GO" id="GO:0036149">
    <property type="term" value="P:phosphatidylinositol acyl-chain remodeling"/>
    <property type="evidence" value="ECO:0007669"/>
    <property type="project" value="TreeGrafter"/>
</dbReference>
<evidence type="ECO:0000313" key="6">
    <source>
        <dbReference type="Proteomes" id="UP000887566"/>
    </source>
</evidence>
<proteinExistence type="inferred from homology"/>
<evidence type="ECO:0000313" key="7">
    <source>
        <dbReference type="WBParaSite" id="PSAMB.scaffold18930size866.g37735.t1"/>
    </source>
</evidence>
<keyword evidence="2" id="KW-0808">Transferase</keyword>
<dbReference type="PANTHER" id="PTHR10983:SF2">
    <property type="entry name" value="ACYL-COA:LYSOPHOSPHATIDYLGLYCEROL ACYLTRANSFERASE 1"/>
    <property type="match status" value="1"/>
</dbReference>
<evidence type="ECO:0000256" key="4">
    <source>
        <dbReference type="SAM" id="Phobius"/>
    </source>
</evidence>
<dbReference type="GO" id="GO:0005783">
    <property type="term" value="C:endoplasmic reticulum"/>
    <property type="evidence" value="ECO:0007669"/>
    <property type="project" value="TreeGrafter"/>
</dbReference>
<protein>
    <submittedName>
        <fullName evidence="7">Acyltransferase C-terminal domain-containing protein</fullName>
    </submittedName>
</protein>
<sequence length="114" mass="13583">MAWKGGYAPFIDDMFGSYRSPQKTHLLYRVYKVNEVSTESEETVRDWFYDRWVEKDQLLDDFYKTGEFAPSYDQNRGRKVEYSTFECLTAHVFWIGLFCVHMLAVSKVFSCLFL</sequence>
<dbReference type="Proteomes" id="UP000887566">
    <property type="component" value="Unplaced"/>
</dbReference>
<dbReference type="AlphaFoldDB" id="A0A914VH91"/>
<evidence type="ECO:0000259" key="5">
    <source>
        <dbReference type="Pfam" id="PF16076"/>
    </source>
</evidence>
<evidence type="ECO:0000256" key="2">
    <source>
        <dbReference type="ARBA" id="ARBA00022679"/>
    </source>
</evidence>
<dbReference type="GO" id="GO:0016746">
    <property type="term" value="F:acyltransferase activity"/>
    <property type="evidence" value="ECO:0007669"/>
    <property type="project" value="UniProtKB-KW"/>
</dbReference>
<keyword evidence="4" id="KW-0812">Transmembrane</keyword>